<evidence type="ECO:0000259" key="7">
    <source>
        <dbReference type="PROSITE" id="PS50110"/>
    </source>
</evidence>
<keyword evidence="2" id="KW-0902">Two-component regulatory system</keyword>
<dbReference type="AlphaFoldDB" id="A0A1C0YDP6"/>
<keyword evidence="5" id="KW-0804">Transcription</keyword>
<dbReference type="InterPro" id="IPR001789">
    <property type="entry name" value="Sig_transdc_resp-reg_receiver"/>
</dbReference>
<accession>A0A1C0YDP6</accession>
<evidence type="ECO:0000256" key="5">
    <source>
        <dbReference type="ARBA" id="ARBA00023163"/>
    </source>
</evidence>
<organism evidence="8 9">
    <name type="scientific">Caryophanon latum</name>
    <dbReference type="NCBI Taxonomy" id="33977"/>
    <lineage>
        <taxon>Bacteria</taxon>
        <taxon>Bacillati</taxon>
        <taxon>Bacillota</taxon>
        <taxon>Bacilli</taxon>
        <taxon>Bacillales</taxon>
        <taxon>Caryophanaceae</taxon>
        <taxon>Caryophanon</taxon>
    </lineage>
</organism>
<dbReference type="GO" id="GO:0003677">
    <property type="term" value="F:DNA binding"/>
    <property type="evidence" value="ECO:0007669"/>
    <property type="project" value="UniProtKB-KW"/>
</dbReference>
<dbReference type="RefSeq" id="WP_066466343.1">
    <property type="nucleotide sequence ID" value="NZ_MATO01000067.1"/>
</dbReference>
<dbReference type="FunFam" id="3.40.50.2300:FF:000001">
    <property type="entry name" value="DNA-binding response regulator PhoB"/>
    <property type="match status" value="1"/>
</dbReference>
<evidence type="ECO:0000256" key="3">
    <source>
        <dbReference type="ARBA" id="ARBA00023015"/>
    </source>
</evidence>
<dbReference type="Gene3D" id="3.40.50.2300">
    <property type="match status" value="1"/>
</dbReference>
<evidence type="ECO:0000313" key="9">
    <source>
        <dbReference type="Proteomes" id="UP000093482"/>
    </source>
</evidence>
<dbReference type="OrthoDB" id="9808843at2"/>
<feature type="modified residue" description="4-aspartylphosphate" evidence="6">
    <location>
        <position position="52"/>
    </location>
</feature>
<gene>
    <name evidence="8" type="ORF">A6K76_02885</name>
</gene>
<dbReference type="SUPFAM" id="SSF52172">
    <property type="entry name" value="CheY-like"/>
    <property type="match status" value="1"/>
</dbReference>
<evidence type="ECO:0000313" key="8">
    <source>
        <dbReference type="EMBL" id="OCS85275.1"/>
    </source>
</evidence>
<proteinExistence type="predicted"/>
<keyword evidence="4" id="KW-0238">DNA-binding</keyword>
<evidence type="ECO:0000256" key="6">
    <source>
        <dbReference type="PROSITE-ProRule" id="PRU00169"/>
    </source>
</evidence>
<dbReference type="SMART" id="SM00448">
    <property type="entry name" value="REC"/>
    <property type="match status" value="1"/>
</dbReference>
<evidence type="ECO:0000256" key="2">
    <source>
        <dbReference type="ARBA" id="ARBA00023012"/>
    </source>
</evidence>
<dbReference type="EMBL" id="MATO01000067">
    <property type="protein sequence ID" value="OCS85275.1"/>
    <property type="molecule type" value="Genomic_DNA"/>
</dbReference>
<evidence type="ECO:0000256" key="4">
    <source>
        <dbReference type="ARBA" id="ARBA00023125"/>
    </source>
</evidence>
<sequence length="121" mass="13729">MNHILVVDDEKGIRLLLQEFLKKEGYMPIVAANGDEALDATTRYTFSCALLDMRMPGMSGLEVLAALKKIDATLPVIMMTAYGERQLIEQANKLGVTHYFMKPFSILEVRDVLRQILRQEL</sequence>
<name>A0A1C0YDP6_9BACL</name>
<dbReference type="PANTHER" id="PTHR44591:SF3">
    <property type="entry name" value="RESPONSE REGULATORY DOMAIN-CONTAINING PROTEIN"/>
    <property type="match status" value="1"/>
</dbReference>
<keyword evidence="9" id="KW-1185">Reference proteome</keyword>
<protein>
    <submittedName>
        <fullName evidence="8">Two-component system response regulator</fullName>
    </submittedName>
</protein>
<evidence type="ECO:0000256" key="1">
    <source>
        <dbReference type="ARBA" id="ARBA00022553"/>
    </source>
</evidence>
<dbReference type="GO" id="GO:0000160">
    <property type="term" value="P:phosphorelay signal transduction system"/>
    <property type="evidence" value="ECO:0007669"/>
    <property type="project" value="UniProtKB-KW"/>
</dbReference>
<dbReference type="InterPro" id="IPR050595">
    <property type="entry name" value="Bact_response_regulator"/>
</dbReference>
<dbReference type="Pfam" id="PF00072">
    <property type="entry name" value="Response_reg"/>
    <property type="match status" value="1"/>
</dbReference>
<dbReference type="Proteomes" id="UP000093482">
    <property type="component" value="Unassembled WGS sequence"/>
</dbReference>
<dbReference type="PANTHER" id="PTHR44591">
    <property type="entry name" value="STRESS RESPONSE REGULATOR PROTEIN 1"/>
    <property type="match status" value="1"/>
</dbReference>
<dbReference type="PROSITE" id="PS50110">
    <property type="entry name" value="RESPONSE_REGULATORY"/>
    <property type="match status" value="1"/>
</dbReference>
<keyword evidence="3" id="KW-0805">Transcription regulation</keyword>
<reference evidence="8 9" key="1">
    <citation type="submission" date="2016-07" db="EMBL/GenBank/DDBJ databases">
        <title>Caryophanon latum genome sequencing.</title>
        <authorList>
            <person name="Verma A."/>
            <person name="Pal Y."/>
            <person name="Krishnamurthi S."/>
        </authorList>
    </citation>
    <scope>NUCLEOTIDE SEQUENCE [LARGE SCALE GENOMIC DNA]</scope>
    <source>
        <strain evidence="8 9">DSM 14151</strain>
    </source>
</reference>
<keyword evidence="1 6" id="KW-0597">Phosphoprotein</keyword>
<comment type="caution">
    <text evidence="8">The sequence shown here is derived from an EMBL/GenBank/DDBJ whole genome shotgun (WGS) entry which is preliminary data.</text>
</comment>
<feature type="domain" description="Response regulatory" evidence="7">
    <location>
        <begin position="3"/>
        <end position="117"/>
    </location>
</feature>
<dbReference type="InterPro" id="IPR011006">
    <property type="entry name" value="CheY-like_superfamily"/>
</dbReference>